<evidence type="ECO:0000313" key="3">
    <source>
        <dbReference type="EMBL" id="ANF51736.1"/>
    </source>
</evidence>
<dbReference type="Pfam" id="PF01343">
    <property type="entry name" value="Peptidase_S49"/>
    <property type="match status" value="1"/>
</dbReference>
<name>A0A172XXW9_9FLAO</name>
<evidence type="ECO:0000256" key="1">
    <source>
        <dbReference type="ARBA" id="ARBA00008683"/>
    </source>
</evidence>
<dbReference type="PANTHER" id="PTHR42987">
    <property type="entry name" value="PEPTIDASE S49"/>
    <property type="match status" value="1"/>
</dbReference>
<dbReference type="Proteomes" id="UP000077824">
    <property type="component" value="Chromosome"/>
</dbReference>
<dbReference type="EMBL" id="CP015199">
    <property type="protein sequence ID" value="ANF51736.1"/>
    <property type="molecule type" value="Genomic_DNA"/>
</dbReference>
<dbReference type="InterPro" id="IPR029045">
    <property type="entry name" value="ClpP/crotonase-like_dom_sf"/>
</dbReference>
<protein>
    <recommendedName>
        <fullName evidence="2">Peptidase S49 domain-containing protein</fullName>
    </recommendedName>
</protein>
<accession>A0A172XXW9</accession>
<dbReference type="GO" id="GO:0006508">
    <property type="term" value="P:proteolysis"/>
    <property type="evidence" value="ECO:0007669"/>
    <property type="project" value="InterPro"/>
</dbReference>
<dbReference type="InterPro" id="IPR002142">
    <property type="entry name" value="Peptidase_S49"/>
</dbReference>
<dbReference type="OrthoDB" id="1490107at2"/>
<proteinExistence type="inferred from homology"/>
<dbReference type="AlphaFoldDB" id="A0A172XXW9"/>
<dbReference type="RefSeq" id="WP_066756138.1">
    <property type="nucleotide sequence ID" value="NZ_CP015199.1"/>
</dbReference>
<dbReference type="STRING" id="1685010.A0O34_15025"/>
<gene>
    <name evidence="3" type="ORF">A0O34_15025</name>
</gene>
<dbReference type="Gene3D" id="3.90.226.10">
    <property type="entry name" value="2-enoyl-CoA Hydratase, Chain A, domain 1"/>
    <property type="match status" value="1"/>
</dbReference>
<evidence type="ECO:0000313" key="4">
    <source>
        <dbReference type="Proteomes" id="UP000077824"/>
    </source>
</evidence>
<reference evidence="3 4" key="1">
    <citation type="submission" date="2016-04" db="EMBL/GenBank/DDBJ databases">
        <title>Complete Genome Sequence of Chryseobacterium sp. IHBB 10212.</title>
        <authorList>
            <person name="Pal M."/>
            <person name="Swarnkar M.K."/>
            <person name="Kaushal K."/>
            <person name="Chhibber S."/>
            <person name="Singh A.K."/>
            <person name="Gulati A."/>
        </authorList>
    </citation>
    <scope>NUCLEOTIDE SEQUENCE [LARGE SCALE GENOMIC DNA]</scope>
    <source>
        <strain evidence="3 4">IHBB 10212</strain>
    </source>
</reference>
<dbReference type="GO" id="GO:0008233">
    <property type="term" value="F:peptidase activity"/>
    <property type="evidence" value="ECO:0007669"/>
    <property type="project" value="InterPro"/>
</dbReference>
<evidence type="ECO:0000259" key="2">
    <source>
        <dbReference type="Pfam" id="PF01343"/>
    </source>
</evidence>
<dbReference type="SUPFAM" id="SSF52096">
    <property type="entry name" value="ClpP/crotonase"/>
    <property type="match status" value="1"/>
</dbReference>
<dbReference type="KEGG" id="chh:A0O34_15025"/>
<keyword evidence="4" id="KW-1185">Reference proteome</keyword>
<organism evidence="3 4">
    <name type="scientific">Chryseobacterium glaciei</name>
    <dbReference type="NCBI Taxonomy" id="1685010"/>
    <lineage>
        <taxon>Bacteria</taxon>
        <taxon>Pseudomonadati</taxon>
        <taxon>Bacteroidota</taxon>
        <taxon>Flavobacteriia</taxon>
        <taxon>Flavobacteriales</taxon>
        <taxon>Weeksellaceae</taxon>
        <taxon>Chryseobacterium group</taxon>
        <taxon>Chryseobacterium</taxon>
    </lineage>
</organism>
<sequence length="270" mass="29781">MHGLNFFNTPLAIDQSFLLSFLTEFVLGVKTNTLLSATQVESNFIKSLDTQMSMSSGSGANKYPVVFDIVGPIVKYSTYSILGTQTMQSILRSIDRNPNVSGVMFNIDSGGGQVSGTAEFADFIKNMQKPTMSFTSEMQCSAAEWIGSACDVRVASPFASHIGSIGTFMNFQDFSAMFEKWGAKIYEIYAPQSTEKNADFKELIKGNEKPYQQRLATITEEFISTIQANYGEKLTDDGHVFKGKTYNAQEALKIGLVDEILTKEQALAKF</sequence>
<dbReference type="PANTHER" id="PTHR42987:SF4">
    <property type="entry name" value="PROTEASE SOHB-RELATED"/>
    <property type="match status" value="1"/>
</dbReference>
<comment type="similarity">
    <text evidence="1">Belongs to the peptidase S49 family.</text>
</comment>
<feature type="domain" description="Peptidase S49" evidence="2">
    <location>
        <begin position="126"/>
        <end position="269"/>
    </location>
</feature>